<dbReference type="InterPro" id="IPR018110">
    <property type="entry name" value="Mandel_Rmase/mucon_lact_enz_CS"/>
</dbReference>
<keyword evidence="6" id="KW-0456">Lyase</keyword>
<dbReference type="PANTHER" id="PTHR13794">
    <property type="entry name" value="ENOLASE SUPERFAMILY, MANDELATE RACEMASE"/>
    <property type="match status" value="1"/>
</dbReference>
<evidence type="ECO:0000256" key="6">
    <source>
        <dbReference type="ARBA" id="ARBA00023239"/>
    </source>
</evidence>
<proteinExistence type="predicted"/>
<evidence type="ECO:0000313" key="8">
    <source>
        <dbReference type="EMBL" id="QES32640.1"/>
    </source>
</evidence>
<dbReference type="EMBL" id="CP029192">
    <property type="protein sequence ID" value="QES32640.1"/>
    <property type="molecule type" value="Genomic_DNA"/>
</dbReference>
<dbReference type="OrthoDB" id="9796450at2"/>
<keyword evidence="5" id="KW-0460">Magnesium</keyword>
<dbReference type="InterPro" id="IPR013341">
    <property type="entry name" value="Mandelate_racemase_N_dom"/>
</dbReference>
<dbReference type="InterPro" id="IPR029017">
    <property type="entry name" value="Enolase-like_N"/>
</dbReference>
<dbReference type="Pfam" id="PF02746">
    <property type="entry name" value="MR_MLE_N"/>
    <property type="match status" value="1"/>
</dbReference>
<gene>
    <name evidence="8" type="ORF">DEJ48_03795</name>
</gene>
<dbReference type="RefSeq" id="WP_150214448.1">
    <property type="nucleotide sequence ID" value="NZ_CP029192.1"/>
</dbReference>
<evidence type="ECO:0000256" key="5">
    <source>
        <dbReference type="ARBA" id="ARBA00022842"/>
    </source>
</evidence>
<dbReference type="InterPro" id="IPR046945">
    <property type="entry name" value="RHMD-like"/>
</dbReference>
<feature type="domain" description="Mandelate racemase/muconate lactonizing enzyme C-terminal" evidence="7">
    <location>
        <begin position="203"/>
        <end position="299"/>
    </location>
</feature>
<dbReference type="EC" id="4.2.1.68" evidence="3"/>
<dbReference type="Gene3D" id="3.20.20.120">
    <property type="entry name" value="Enolase-like C-terminal domain"/>
    <property type="match status" value="1"/>
</dbReference>
<dbReference type="InterPro" id="IPR034610">
    <property type="entry name" value="L-fuconate_dehydratase"/>
</dbReference>
<evidence type="ECO:0000259" key="7">
    <source>
        <dbReference type="SMART" id="SM00922"/>
    </source>
</evidence>
<evidence type="ECO:0000256" key="1">
    <source>
        <dbReference type="ARBA" id="ARBA00001737"/>
    </source>
</evidence>
<organism evidence="8 9">
    <name type="scientific">Streptomyces venezuelae</name>
    <dbReference type="NCBI Taxonomy" id="54571"/>
    <lineage>
        <taxon>Bacteria</taxon>
        <taxon>Bacillati</taxon>
        <taxon>Actinomycetota</taxon>
        <taxon>Actinomycetes</taxon>
        <taxon>Kitasatosporales</taxon>
        <taxon>Streptomycetaceae</taxon>
        <taxon>Streptomyces</taxon>
    </lineage>
</organism>
<dbReference type="InterPro" id="IPR036849">
    <property type="entry name" value="Enolase-like_C_sf"/>
</dbReference>
<evidence type="ECO:0000256" key="3">
    <source>
        <dbReference type="ARBA" id="ARBA00013142"/>
    </source>
</evidence>
<sequence length="461" mass="49988">MSPTPARITAVDTYDIRFPTSRELDGSDAMNPDPDYSAAYVVLRTDADDGLEGHGFTFTIGRGNDVQVAAIRSLRHHVIGRPVDAVCADPGTVNRDLVGDSQLRWLGPEKGVMHMAIGAVVNAVWDLAAKRARKPLWQLLAEATPEWLVSQVDFRYIADALTPQEALDLLRSGRAGAADRTAALLERGFPGYTTSPGWLGYSDEKLTRLARQAVADGFTQIKLKVGADLADDVRRCRTARAAIGPDIRLAVDANQRWNVDEAVQWTRALAEFDPYWVEEPTSPDDVLGHAAIRAAVGPVKVATGEHVQNRIVFKQLLQADAIDILQIDAARVGGVNENLAILLLAAKFGVPVCPHAGGVGLCELVQHLSMFDYVALAGTTENRVIEYVDHLHEHFTDPVVLRAGHYTAPTAPGFSATMRAESLAEFTYPGGTFWAADLGREERAQDAPAHDHITRDKGAAA</sequence>
<reference evidence="8 9" key="1">
    <citation type="submission" date="2018-05" db="EMBL/GenBank/DDBJ databases">
        <title>Streptomyces venezuelae.</title>
        <authorList>
            <person name="Kim W."/>
            <person name="Lee N."/>
            <person name="Cho B.-K."/>
        </authorList>
    </citation>
    <scope>NUCLEOTIDE SEQUENCE [LARGE SCALE GENOMIC DNA]</scope>
    <source>
        <strain evidence="8 9">ATCC 14584</strain>
    </source>
</reference>
<dbReference type="GO" id="GO:0050023">
    <property type="term" value="F:L-fuconate dehydratase activity"/>
    <property type="evidence" value="ECO:0007669"/>
    <property type="project" value="UniProtKB-EC"/>
</dbReference>
<dbReference type="PROSITE" id="PS00909">
    <property type="entry name" value="MR_MLE_2"/>
    <property type="match status" value="1"/>
</dbReference>
<dbReference type="Gene3D" id="3.30.390.10">
    <property type="entry name" value="Enolase-like, N-terminal domain"/>
    <property type="match status" value="1"/>
</dbReference>
<dbReference type="SFLD" id="SFLDS00001">
    <property type="entry name" value="Enolase"/>
    <property type="match status" value="1"/>
</dbReference>
<comment type="catalytic activity">
    <reaction evidence="1">
        <text>L-fuconate = 2-dehydro-3-deoxy-L-fuconate + H2O</text>
        <dbReference type="Rhea" id="RHEA:22772"/>
        <dbReference type="ChEBI" id="CHEBI:15377"/>
        <dbReference type="ChEBI" id="CHEBI:21291"/>
        <dbReference type="ChEBI" id="CHEBI:37448"/>
        <dbReference type="EC" id="4.2.1.68"/>
    </reaction>
</comment>
<comment type="cofactor">
    <cofactor evidence="2">
        <name>Mg(2+)</name>
        <dbReference type="ChEBI" id="CHEBI:18420"/>
    </cofactor>
</comment>
<dbReference type="InterPro" id="IPR029065">
    <property type="entry name" value="Enolase_C-like"/>
</dbReference>
<dbReference type="SUPFAM" id="SSF51604">
    <property type="entry name" value="Enolase C-terminal domain-like"/>
    <property type="match status" value="1"/>
</dbReference>
<dbReference type="AlphaFoldDB" id="A0A5P2BRP5"/>
<dbReference type="GO" id="GO:0009063">
    <property type="term" value="P:amino acid catabolic process"/>
    <property type="evidence" value="ECO:0007669"/>
    <property type="project" value="InterPro"/>
</dbReference>
<dbReference type="GO" id="GO:0016052">
    <property type="term" value="P:carbohydrate catabolic process"/>
    <property type="evidence" value="ECO:0007669"/>
    <property type="project" value="InterPro"/>
</dbReference>
<evidence type="ECO:0000256" key="2">
    <source>
        <dbReference type="ARBA" id="ARBA00001946"/>
    </source>
</evidence>
<keyword evidence="4" id="KW-0479">Metal-binding</keyword>
<dbReference type="PANTHER" id="PTHR13794:SF58">
    <property type="entry name" value="MITOCHONDRIAL ENOLASE SUPERFAMILY MEMBER 1"/>
    <property type="match status" value="1"/>
</dbReference>
<accession>A0A5P2BRP5</accession>
<protein>
    <recommendedName>
        <fullName evidence="3">L-fuconate dehydratase</fullName>
        <ecNumber evidence="3">4.2.1.68</ecNumber>
    </recommendedName>
</protein>
<dbReference type="Pfam" id="PF13378">
    <property type="entry name" value="MR_MLE_C"/>
    <property type="match status" value="1"/>
</dbReference>
<dbReference type="CDD" id="cd03324">
    <property type="entry name" value="rTSbeta_L-fuconate_dehydratase"/>
    <property type="match status" value="1"/>
</dbReference>
<dbReference type="SMART" id="SM00922">
    <property type="entry name" value="MR_MLE"/>
    <property type="match status" value="1"/>
</dbReference>
<dbReference type="SFLD" id="SFLDG00179">
    <property type="entry name" value="mandelate_racemase"/>
    <property type="match status" value="1"/>
</dbReference>
<dbReference type="InterPro" id="IPR013342">
    <property type="entry name" value="Mandelate_racemase_C"/>
</dbReference>
<name>A0A5P2BRP5_STRVZ</name>
<evidence type="ECO:0000256" key="4">
    <source>
        <dbReference type="ARBA" id="ARBA00022723"/>
    </source>
</evidence>
<dbReference type="GO" id="GO:0000287">
    <property type="term" value="F:magnesium ion binding"/>
    <property type="evidence" value="ECO:0007669"/>
    <property type="project" value="TreeGrafter"/>
</dbReference>
<dbReference type="Proteomes" id="UP000322927">
    <property type="component" value="Chromosome"/>
</dbReference>
<dbReference type="SUPFAM" id="SSF54826">
    <property type="entry name" value="Enolase N-terminal domain-like"/>
    <property type="match status" value="1"/>
</dbReference>
<dbReference type="FunFam" id="3.20.20.120:FF:000007">
    <property type="entry name" value="Mitochondrial enolase superfamily member 1"/>
    <property type="match status" value="1"/>
</dbReference>
<dbReference type="SFLD" id="SFLDF00111">
    <property type="entry name" value="L-fuconate_dehydratase"/>
    <property type="match status" value="1"/>
</dbReference>
<evidence type="ECO:0000313" key="9">
    <source>
        <dbReference type="Proteomes" id="UP000322927"/>
    </source>
</evidence>